<dbReference type="SUPFAM" id="SSF50129">
    <property type="entry name" value="GroES-like"/>
    <property type="match status" value="1"/>
</dbReference>
<dbReference type="GO" id="GO:0008270">
    <property type="term" value="F:zinc ion binding"/>
    <property type="evidence" value="ECO:0007669"/>
    <property type="project" value="InterPro"/>
</dbReference>
<dbReference type="EMBL" id="OC915401">
    <property type="protein sequence ID" value="CAD7640283.1"/>
    <property type="molecule type" value="Genomic_DNA"/>
</dbReference>
<organism evidence="5">
    <name type="scientific">Oppiella nova</name>
    <dbReference type="NCBI Taxonomy" id="334625"/>
    <lineage>
        <taxon>Eukaryota</taxon>
        <taxon>Metazoa</taxon>
        <taxon>Ecdysozoa</taxon>
        <taxon>Arthropoda</taxon>
        <taxon>Chelicerata</taxon>
        <taxon>Arachnida</taxon>
        <taxon>Acari</taxon>
        <taxon>Acariformes</taxon>
        <taxon>Sarcoptiformes</taxon>
        <taxon>Oribatida</taxon>
        <taxon>Brachypylina</taxon>
        <taxon>Oppioidea</taxon>
        <taxon>Oppiidae</taxon>
        <taxon>Oppiella</taxon>
    </lineage>
</organism>
<sequence>MSKTFQKLSVIKKTSNFREAVKVVSVPLVAPGDDQVLIKNIYAGVNATDVNVTASRYNPNAELPFDVGLEGLGVIEAVGKNVTTHKVGQNVMTFDVNLGVNPPRAYSEYLYVKPEEVIPIPSLKPEFLGLLIAGLTAAIGLDEVLITLGRIQKGDKVLITASAGGTGHIGIQWAKQKGAYVIGLTSSEDKAKLLKELGTDRVINYKTENLDEVLTKEFPNGVDVVWETIGGQVFETLLNHLVPKGRLIIVGSISGYKSERITSPTIENLNFKVGSKTLSGFCLPDYKDLYAKYLKQLIGDVVNNKLRVVLDLGQNTSEGEFTGIDSVVRGVE</sequence>
<dbReference type="GO" id="GO:0047522">
    <property type="term" value="F:15-oxoprostaglandin 13-reductase [NAD(P)+] activity"/>
    <property type="evidence" value="ECO:0007669"/>
    <property type="project" value="UniProtKB-EC"/>
</dbReference>
<evidence type="ECO:0000256" key="1">
    <source>
        <dbReference type="ARBA" id="ARBA00010371"/>
    </source>
</evidence>
<dbReference type="SMART" id="SM00829">
    <property type="entry name" value="PKS_ER"/>
    <property type="match status" value="1"/>
</dbReference>
<dbReference type="Pfam" id="PF00107">
    <property type="entry name" value="ADH_zinc_N"/>
    <property type="match status" value="1"/>
</dbReference>
<dbReference type="PANTHER" id="PTHR43677">
    <property type="entry name" value="SHORT-CHAIN DEHYDROGENASE/REDUCTASE"/>
    <property type="match status" value="1"/>
</dbReference>
<gene>
    <name evidence="5" type="ORF">ONB1V03_LOCUS2473</name>
</gene>
<evidence type="ECO:0000313" key="6">
    <source>
        <dbReference type="Proteomes" id="UP000728032"/>
    </source>
</evidence>
<feature type="non-terminal residue" evidence="5">
    <location>
        <position position="1"/>
    </location>
</feature>
<feature type="domain" description="Enoyl reductase (ER)" evidence="4">
    <location>
        <begin position="16"/>
        <end position="331"/>
    </location>
</feature>
<evidence type="ECO:0000256" key="2">
    <source>
        <dbReference type="ARBA" id="ARBA00011981"/>
    </source>
</evidence>
<reference evidence="5" key="1">
    <citation type="submission" date="2020-11" db="EMBL/GenBank/DDBJ databases">
        <authorList>
            <person name="Tran Van P."/>
        </authorList>
    </citation>
    <scope>NUCLEOTIDE SEQUENCE</scope>
</reference>
<name>A0A7R9LEK8_9ACAR</name>
<dbReference type="SUPFAM" id="SSF51735">
    <property type="entry name" value="NAD(P)-binding Rossmann-fold domains"/>
    <property type="match status" value="1"/>
</dbReference>
<dbReference type="GO" id="GO:0005739">
    <property type="term" value="C:mitochondrion"/>
    <property type="evidence" value="ECO:0007669"/>
    <property type="project" value="TreeGrafter"/>
</dbReference>
<accession>A0A7R9LEK8</accession>
<protein>
    <recommendedName>
        <fullName evidence="2">15-oxoprostaglandin 13-reductase</fullName>
        <ecNumber evidence="2">1.3.1.48</ecNumber>
    </recommendedName>
</protein>
<dbReference type="InterPro" id="IPR020843">
    <property type="entry name" value="ER"/>
</dbReference>
<dbReference type="PROSITE" id="PS01162">
    <property type="entry name" value="QOR_ZETA_CRYSTAL"/>
    <property type="match status" value="1"/>
</dbReference>
<dbReference type="InterPro" id="IPR002364">
    <property type="entry name" value="Quin_OxRdtase/zeta-crystal_CS"/>
</dbReference>
<dbReference type="OrthoDB" id="809632at2759"/>
<keyword evidence="6" id="KW-1185">Reference proteome</keyword>
<evidence type="ECO:0000256" key="3">
    <source>
        <dbReference type="ARBA" id="ARBA00023002"/>
    </source>
</evidence>
<dbReference type="InterPro" id="IPR051397">
    <property type="entry name" value="Zn-ADH-like_protein"/>
</dbReference>
<dbReference type="EC" id="1.3.1.48" evidence="2"/>
<keyword evidence="3" id="KW-0560">Oxidoreductase</keyword>
<dbReference type="InterPro" id="IPR013154">
    <property type="entry name" value="ADH-like_N"/>
</dbReference>
<dbReference type="EMBL" id="CAJPVJ010000576">
    <property type="protein sequence ID" value="CAG2162885.1"/>
    <property type="molecule type" value="Genomic_DNA"/>
</dbReference>
<dbReference type="InterPro" id="IPR013149">
    <property type="entry name" value="ADH-like_C"/>
</dbReference>
<dbReference type="InterPro" id="IPR036291">
    <property type="entry name" value="NAD(P)-bd_dom_sf"/>
</dbReference>
<dbReference type="Gene3D" id="3.90.180.10">
    <property type="entry name" value="Medium-chain alcohol dehydrogenases, catalytic domain"/>
    <property type="match status" value="1"/>
</dbReference>
<dbReference type="FunFam" id="3.40.50.720:FF:000121">
    <property type="entry name" value="Prostaglandin reductase 2"/>
    <property type="match status" value="1"/>
</dbReference>
<dbReference type="Gene3D" id="3.40.50.720">
    <property type="entry name" value="NAD(P)-binding Rossmann-like Domain"/>
    <property type="match status" value="1"/>
</dbReference>
<dbReference type="PANTHER" id="PTHR43677:SF3">
    <property type="entry name" value="PROSTAGLANDIN REDUCTASE 3"/>
    <property type="match status" value="1"/>
</dbReference>
<dbReference type="Pfam" id="PF08240">
    <property type="entry name" value="ADH_N"/>
    <property type="match status" value="1"/>
</dbReference>
<evidence type="ECO:0000259" key="4">
    <source>
        <dbReference type="SMART" id="SM00829"/>
    </source>
</evidence>
<dbReference type="InterPro" id="IPR011032">
    <property type="entry name" value="GroES-like_sf"/>
</dbReference>
<dbReference type="Proteomes" id="UP000728032">
    <property type="component" value="Unassembled WGS sequence"/>
</dbReference>
<proteinExistence type="inferred from homology"/>
<dbReference type="AlphaFoldDB" id="A0A7R9LEK8"/>
<comment type="similarity">
    <text evidence="1">Belongs to the zinc-containing alcohol dehydrogenase family. Quinone oxidoreductase subfamily.</text>
</comment>
<evidence type="ECO:0000313" key="5">
    <source>
        <dbReference type="EMBL" id="CAD7640283.1"/>
    </source>
</evidence>